<accession>A0A1M7D8W2</accession>
<organism evidence="1 2">
    <name type="scientific">Paracoccus solventivorans</name>
    <dbReference type="NCBI Taxonomy" id="53463"/>
    <lineage>
        <taxon>Bacteria</taxon>
        <taxon>Pseudomonadati</taxon>
        <taxon>Pseudomonadota</taxon>
        <taxon>Alphaproteobacteria</taxon>
        <taxon>Rhodobacterales</taxon>
        <taxon>Paracoccaceae</taxon>
        <taxon>Paracoccus</taxon>
    </lineage>
</organism>
<dbReference type="STRING" id="53463.SAMN05444389_101213"/>
<evidence type="ECO:0000313" key="1">
    <source>
        <dbReference type="EMBL" id="SHL75946.1"/>
    </source>
</evidence>
<name>A0A1M7D8W2_9RHOB</name>
<evidence type="ECO:0008006" key="3">
    <source>
        <dbReference type="Google" id="ProtNLM"/>
    </source>
</evidence>
<keyword evidence="2" id="KW-1185">Reference proteome</keyword>
<sequence>MAERQARRSAHDPVRPPEFDVLIVAQGGGIDREAAMLAASLRLNAPGFRGRLIVAEPQPGGAWDGTDPRISPPARAALAALGAEIRPLHARSFGRSYPHGNKIEALALLDPSRPFLFLDSDTLVTGDLDAVAFDFARPSASMRREGTWPEPPPYHHDYDSIWRSLYDRFGLDMDGSLDLSQPEGHWERFLYFNAGWFFGPDAAEFHRRFHDWAVAVRDDPGEALACQPLDPWLDQVVLPLVVHSLGGGRPGPELAGLDGEITWHWRNLPLLYALAPDPALATLEAIAALPEIAPLLAGWEPAERLLAGGEGRRLIRPLGAAHPPRAPERALRKRLKRAGLWLT</sequence>
<dbReference type="OrthoDB" id="7684392at2"/>
<reference evidence="2" key="1">
    <citation type="submission" date="2016-11" db="EMBL/GenBank/DDBJ databases">
        <authorList>
            <person name="Varghese N."/>
            <person name="Submissions S."/>
        </authorList>
    </citation>
    <scope>NUCLEOTIDE SEQUENCE [LARGE SCALE GENOMIC DNA]</scope>
    <source>
        <strain evidence="2">DSM 6637</strain>
    </source>
</reference>
<evidence type="ECO:0000313" key="2">
    <source>
        <dbReference type="Proteomes" id="UP000184444"/>
    </source>
</evidence>
<dbReference type="RefSeq" id="WP_073060627.1">
    <property type="nucleotide sequence ID" value="NZ_FRCK01000001.1"/>
</dbReference>
<protein>
    <recommendedName>
        <fullName evidence="3">Glycosyl transferase family 8</fullName>
    </recommendedName>
</protein>
<proteinExistence type="predicted"/>
<dbReference type="SUPFAM" id="SSF53448">
    <property type="entry name" value="Nucleotide-diphospho-sugar transferases"/>
    <property type="match status" value="1"/>
</dbReference>
<dbReference type="Proteomes" id="UP000184444">
    <property type="component" value="Unassembled WGS sequence"/>
</dbReference>
<dbReference type="InterPro" id="IPR029044">
    <property type="entry name" value="Nucleotide-diphossugar_trans"/>
</dbReference>
<dbReference type="AlphaFoldDB" id="A0A1M7D8W2"/>
<gene>
    <name evidence="1" type="ORF">SAMN05444389_101213</name>
</gene>
<dbReference type="EMBL" id="FRCK01000001">
    <property type="protein sequence ID" value="SHL75946.1"/>
    <property type="molecule type" value="Genomic_DNA"/>
</dbReference>